<organism evidence="6 7">
    <name type="scientific">Marinobacter azerbaijanicus</name>
    <dbReference type="NCBI Taxonomy" id="3050455"/>
    <lineage>
        <taxon>Bacteria</taxon>
        <taxon>Pseudomonadati</taxon>
        <taxon>Pseudomonadota</taxon>
        <taxon>Gammaproteobacteria</taxon>
        <taxon>Pseudomonadales</taxon>
        <taxon>Marinobacteraceae</taxon>
        <taxon>Marinobacter</taxon>
    </lineage>
</organism>
<dbReference type="Pfam" id="PF12833">
    <property type="entry name" value="HTH_18"/>
    <property type="match status" value="1"/>
</dbReference>
<dbReference type="Gene3D" id="1.10.10.60">
    <property type="entry name" value="Homeodomain-like"/>
    <property type="match status" value="1"/>
</dbReference>
<dbReference type="EMBL" id="JASSVS010000015">
    <property type="protein sequence ID" value="MDL0433555.1"/>
    <property type="molecule type" value="Genomic_DNA"/>
</dbReference>
<protein>
    <submittedName>
        <fullName evidence="6">AraC family transcriptional regulator</fullName>
    </submittedName>
</protein>
<gene>
    <name evidence="6" type="ORF">QPM17_20635</name>
</gene>
<dbReference type="PROSITE" id="PS01124">
    <property type="entry name" value="HTH_ARAC_FAMILY_2"/>
    <property type="match status" value="1"/>
</dbReference>
<feature type="domain" description="HTH araC/xylS-type" evidence="5">
    <location>
        <begin position="287"/>
        <end position="385"/>
    </location>
</feature>
<evidence type="ECO:0000313" key="6">
    <source>
        <dbReference type="EMBL" id="MDL0433555.1"/>
    </source>
</evidence>
<dbReference type="PANTHER" id="PTHR47894:SF1">
    <property type="entry name" value="HTH-TYPE TRANSCRIPTIONAL REGULATOR VQSM"/>
    <property type="match status" value="1"/>
</dbReference>
<evidence type="ECO:0000256" key="3">
    <source>
        <dbReference type="ARBA" id="ARBA00023163"/>
    </source>
</evidence>
<dbReference type="Proteomes" id="UP001227964">
    <property type="component" value="Unassembled WGS sequence"/>
</dbReference>
<feature type="region of interest" description="Disordered" evidence="4">
    <location>
        <begin position="26"/>
        <end position="49"/>
    </location>
</feature>
<reference evidence="6 7" key="1">
    <citation type="submission" date="2023-06" db="EMBL/GenBank/DDBJ databases">
        <title>Marinobacter azerbaijanicus a moderately halophilic, isolated from Urmia Lake in Azerbaijan region of Iran.</title>
        <authorList>
            <person name="Sanchez-Porro C."/>
            <person name="Aghdam E.M."/>
            <person name="Saheb S.M."/>
            <person name="Tarhriz V."/>
            <person name="Kazemi E."/>
            <person name="Ammozegar M.A."/>
            <person name="Ventosa A."/>
            <person name="Hejazi M.S."/>
        </authorList>
    </citation>
    <scope>NUCLEOTIDE SEQUENCE [LARGE SCALE GENOMIC DNA]</scope>
    <source>
        <strain evidence="6 7">TBZ242</strain>
    </source>
</reference>
<comment type="caution">
    <text evidence="6">The sequence shown here is derived from an EMBL/GenBank/DDBJ whole genome shotgun (WGS) entry which is preliminary data.</text>
</comment>
<dbReference type="PANTHER" id="PTHR47894">
    <property type="entry name" value="HTH-TYPE TRANSCRIPTIONAL REGULATOR GADX"/>
    <property type="match status" value="1"/>
</dbReference>
<evidence type="ECO:0000256" key="1">
    <source>
        <dbReference type="ARBA" id="ARBA00023015"/>
    </source>
</evidence>
<dbReference type="SUPFAM" id="SSF46689">
    <property type="entry name" value="Homeodomain-like"/>
    <property type="match status" value="1"/>
</dbReference>
<evidence type="ECO:0000256" key="4">
    <source>
        <dbReference type="SAM" id="MobiDB-lite"/>
    </source>
</evidence>
<evidence type="ECO:0000259" key="5">
    <source>
        <dbReference type="PROSITE" id="PS01124"/>
    </source>
</evidence>
<proteinExistence type="predicted"/>
<evidence type="ECO:0000256" key="2">
    <source>
        <dbReference type="ARBA" id="ARBA00023125"/>
    </source>
</evidence>
<dbReference type="InterPro" id="IPR009057">
    <property type="entry name" value="Homeodomain-like_sf"/>
</dbReference>
<evidence type="ECO:0000313" key="7">
    <source>
        <dbReference type="Proteomes" id="UP001227964"/>
    </source>
</evidence>
<dbReference type="RefSeq" id="WP_285393460.1">
    <property type="nucleotide sequence ID" value="NZ_JASSVS010000015.1"/>
</dbReference>
<sequence>MTTSGRDINAGSAYPASQPKVLLTTARKSGHKKQLVTPTTSYSSGMNHPQTEPWLTLPASVARPYVDALQNLLAQAGFPVQQWLADVGIDSNSPDNDGRISLYHALSLWNRAEGDAQTPLLGAQLGQAVQPRDFPILGQAVLSAETLREAIHQLQEFEPLVWDIGLCHLQTDGDTAKLVLSPHHDTLLPRGIIELAISGWLRIGRKLLPKHQGTTVSFIHQAPIDENLYRQCLDADVAFGQPFNGLTFPESWLDAPLPARDRYLQGILQQQGRRLLGNYHRDLNLPNEVRARICKRLLEGPVEPSDTARELGFSTRSLRRKLAARNTSWRSLYEEVRRDLAMLWLQQPNAPLTDIGLLLQFADQSAFNHAFRRWTGETPGQYRRRQ</sequence>
<name>A0ABT7IHF0_9GAMM</name>
<keyword evidence="3" id="KW-0804">Transcription</keyword>
<feature type="compositionally biased region" description="Polar residues" evidence="4">
    <location>
        <begin position="36"/>
        <end position="49"/>
    </location>
</feature>
<keyword evidence="2" id="KW-0238">DNA-binding</keyword>
<dbReference type="SMART" id="SM00342">
    <property type="entry name" value="HTH_ARAC"/>
    <property type="match status" value="1"/>
</dbReference>
<dbReference type="InterPro" id="IPR032687">
    <property type="entry name" value="AraC-type_N"/>
</dbReference>
<accession>A0ABT7IHF0</accession>
<dbReference type="Pfam" id="PF12625">
    <property type="entry name" value="Arabinose_bd"/>
    <property type="match status" value="1"/>
</dbReference>
<keyword evidence="7" id="KW-1185">Reference proteome</keyword>
<keyword evidence="1" id="KW-0805">Transcription regulation</keyword>
<dbReference type="InterPro" id="IPR018060">
    <property type="entry name" value="HTH_AraC"/>
</dbReference>